<dbReference type="Proteomes" id="UP001148932">
    <property type="component" value="Unassembled WGS sequence"/>
</dbReference>
<keyword evidence="3" id="KW-1185">Reference proteome</keyword>
<evidence type="ECO:0000259" key="1">
    <source>
        <dbReference type="Pfam" id="PF12728"/>
    </source>
</evidence>
<comment type="caution">
    <text evidence="2">The sequence shown here is derived from an EMBL/GenBank/DDBJ whole genome shotgun (WGS) entry which is preliminary data.</text>
</comment>
<dbReference type="RefSeq" id="WP_274114860.1">
    <property type="nucleotide sequence ID" value="NZ_JAPCKI010000030.1"/>
</dbReference>
<dbReference type="EMBL" id="JAPCKI010000030">
    <property type="protein sequence ID" value="MDD2180698.1"/>
    <property type="molecule type" value="Genomic_DNA"/>
</dbReference>
<organism evidence="2 3">
    <name type="scientific">Acidovorax benzenivorans</name>
    <dbReference type="NCBI Taxonomy" id="2987520"/>
    <lineage>
        <taxon>Bacteria</taxon>
        <taxon>Pseudomonadati</taxon>
        <taxon>Pseudomonadota</taxon>
        <taxon>Betaproteobacteria</taxon>
        <taxon>Burkholderiales</taxon>
        <taxon>Comamonadaceae</taxon>
        <taxon>Acidovorax</taxon>
    </lineage>
</organism>
<evidence type="ECO:0000313" key="2">
    <source>
        <dbReference type="EMBL" id="MDD2180698.1"/>
    </source>
</evidence>
<gene>
    <name evidence="2" type="ORF">OIN59_24970</name>
</gene>
<feature type="domain" description="Helix-turn-helix" evidence="1">
    <location>
        <begin position="33"/>
        <end position="83"/>
    </location>
</feature>
<evidence type="ECO:0000313" key="3">
    <source>
        <dbReference type="Proteomes" id="UP001148932"/>
    </source>
</evidence>
<name>A0ABT5S699_9BURK</name>
<dbReference type="InterPro" id="IPR041657">
    <property type="entry name" value="HTH_17"/>
</dbReference>
<accession>A0ABT5S699</accession>
<dbReference type="Pfam" id="PF12728">
    <property type="entry name" value="HTH_17"/>
    <property type="match status" value="1"/>
</dbReference>
<reference evidence="2" key="1">
    <citation type="submission" date="2022-10" db="EMBL/GenBank/DDBJ databases">
        <title>Description of microaerobic benzene degrading bacteria.</title>
        <authorList>
            <person name="Bedics A."/>
            <person name="Tancsics A."/>
            <person name="Banerjee S."/>
        </authorList>
    </citation>
    <scope>NUCLEOTIDE SEQUENCE</scope>
    <source>
        <strain evidence="2">D2M1</strain>
    </source>
</reference>
<sequence length="100" mass="10673">MAVGSSFPSRTAAVAAPQPPLRAVPAAPANPEFLTTEEAGAFLRLSPRTLEKQRVLGGGPRFRKFGARVVYAAADLRAWAEGRAFGMTSDPGYVQRDSVR</sequence>
<protein>
    <submittedName>
        <fullName evidence="2">Helix-turn-helix domain-containing protein</fullName>
    </submittedName>
</protein>
<proteinExistence type="predicted"/>